<evidence type="ECO:0000313" key="4">
    <source>
        <dbReference type="Proteomes" id="UP000215086"/>
    </source>
</evidence>
<sequence>MWTPLQNSLAGKESPHIEFTPEGQPTAALEDLLASLSWLDRVLLRIGIRWVRRIVITIVGLTLLLVGVIMIVAPGPATLVIPMGLAILGLEYAWARRLLKRLKGYVDAGLTQGSAMLGWDKKTTAAPTTSPQECSASPSHNPPSSTSPEKAS</sequence>
<dbReference type="KEGG" id="ttf:THTE_0590"/>
<gene>
    <name evidence="3" type="ORF">THTE_0590</name>
</gene>
<dbReference type="Proteomes" id="UP000215086">
    <property type="component" value="Chromosome"/>
</dbReference>
<dbReference type="AlphaFoldDB" id="A0A286RB58"/>
<dbReference type="RefSeq" id="WP_095413876.1">
    <property type="nucleotide sequence ID" value="NZ_CP018477.1"/>
</dbReference>
<dbReference type="OrthoDB" id="6199379at2"/>
<keyword evidence="4" id="KW-1185">Reference proteome</keyword>
<feature type="compositionally biased region" description="Low complexity" evidence="1">
    <location>
        <begin position="135"/>
        <end position="152"/>
    </location>
</feature>
<feature type="region of interest" description="Disordered" evidence="1">
    <location>
        <begin position="121"/>
        <end position="152"/>
    </location>
</feature>
<name>A0A286RB58_9BACT</name>
<feature type="compositionally biased region" description="Polar residues" evidence="1">
    <location>
        <begin position="125"/>
        <end position="134"/>
    </location>
</feature>
<evidence type="ECO:0000256" key="2">
    <source>
        <dbReference type="SAM" id="Phobius"/>
    </source>
</evidence>
<reference evidence="3 4" key="1">
    <citation type="journal article" name="Front. Microbiol.">
        <title>Sugar Metabolism of the First Thermophilic Planctomycete Thermogutta terrifontis: Comparative Genomic and Transcriptomic Approaches.</title>
        <authorList>
            <person name="Elcheninov A.G."/>
            <person name="Menzel P."/>
            <person name="Gudbergsdottir S.R."/>
            <person name="Slesarev A.I."/>
            <person name="Kadnikov V.V."/>
            <person name="Krogh A."/>
            <person name="Bonch-Osmolovskaya E.A."/>
            <person name="Peng X."/>
            <person name="Kublanov I.V."/>
        </authorList>
    </citation>
    <scope>NUCLEOTIDE SEQUENCE [LARGE SCALE GENOMIC DNA]</scope>
    <source>
        <strain evidence="3 4">R1</strain>
    </source>
</reference>
<evidence type="ECO:0000313" key="3">
    <source>
        <dbReference type="EMBL" id="ASV73192.1"/>
    </source>
</evidence>
<keyword evidence="2" id="KW-0472">Membrane</keyword>
<keyword evidence="2" id="KW-1133">Transmembrane helix</keyword>
<dbReference type="InterPro" id="IPR019099">
    <property type="entry name" value="Uncharacterised_PGPGW_TM"/>
</dbReference>
<dbReference type="Pfam" id="PF09656">
    <property type="entry name" value="PGPGW"/>
    <property type="match status" value="1"/>
</dbReference>
<evidence type="ECO:0000256" key="1">
    <source>
        <dbReference type="SAM" id="MobiDB-lite"/>
    </source>
</evidence>
<feature type="transmembrane region" description="Helical" evidence="2">
    <location>
        <begin position="79"/>
        <end position="95"/>
    </location>
</feature>
<keyword evidence="2" id="KW-0812">Transmembrane</keyword>
<organism evidence="3 4">
    <name type="scientific">Thermogutta terrifontis</name>
    <dbReference type="NCBI Taxonomy" id="1331910"/>
    <lineage>
        <taxon>Bacteria</taxon>
        <taxon>Pseudomonadati</taxon>
        <taxon>Planctomycetota</taxon>
        <taxon>Planctomycetia</taxon>
        <taxon>Pirellulales</taxon>
        <taxon>Thermoguttaceae</taxon>
        <taxon>Thermogutta</taxon>
    </lineage>
</organism>
<proteinExistence type="predicted"/>
<accession>A0A286RB58</accession>
<dbReference type="EMBL" id="CP018477">
    <property type="protein sequence ID" value="ASV73192.1"/>
    <property type="molecule type" value="Genomic_DNA"/>
</dbReference>
<protein>
    <submittedName>
        <fullName evidence="3">Inner membrane protein YrbG, predicted calcium/sodium:proton antiporter</fullName>
    </submittedName>
</protein>
<feature type="transmembrane region" description="Helical" evidence="2">
    <location>
        <begin position="54"/>
        <end position="73"/>
    </location>
</feature>